<dbReference type="EMBL" id="JANEYT010000069">
    <property type="protein sequence ID" value="MCQ1060416.1"/>
    <property type="molecule type" value="Genomic_DNA"/>
</dbReference>
<reference evidence="2 3" key="1">
    <citation type="submission" date="2022-07" db="EMBL/GenBank/DDBJ databases">
        <title>Photobacterium pectinilyticum sp. nov., a marine bacterium isolated from surface seawater of Qingdao offshore.</title>
        <authorList>
            <person name="Wang X."/>
        </authorList>
    </citation>
    <scope>NUCLEOTIDE SEQUENCE [LARGE SCALE GENOMIC DNA]</scope>
    <source>
        <strain evidence="2 3">ZSDE20</strain>
    </source>
</reference>
<comment type="caution">
    <text evidence="2">The sequence shown here is derived from an EMBL/GenBank/DDBJ whole genome shotgun (WGS) entry which is preliminary data.</text>
</comment>
<protein>
    <submittedName>
        <fullName evidence="2">Helix-turn-helix domain-containing protein</fullName>
    </submittedName>
</protein>
<keyword evidence="3" id="KW-1185">Reference proteome</keyword>
<feature type="domain" description="Transposase putative helix-turn-helix" evidence="1">
    <location>
        <begin position="1"/>
        <end position="45"/>
    </location>
</feature>
<accession>A0ABT1N9M6</accession>
<proteinExistence type="predicted"/>
<sequence length="111" mass="13412">MKRAYKERFYPNEQQTELLTKSFGCCRFVWNNSLKYRTDAYYEKGESIAHSVLEKRLVPLKTEFEWLKEVSSVIFQQALRDQQEAFKNFWDKRAKYPKFKSKHDKQSNQSG</sequence>
<dbReference type="InterPro" id="IPR021027">
    <property type="entry name" value="Transposase_put_HTH"/>
</dbReference>
<dbReference type="RefSeq" id="WP_255044495.1">
    <property type="nucleotide sequence ID" value="NZ_JANEYT010000069.1"/>
</dbReference>
<name>A0ABT1N9M6_9GAMM</name>
<gene>
    <name evidence="2" type="ORF">NHN17_20435</name>
</gene>
<evidence type="ECO:0000313" key="2">
    <source>
        <dbReference type="EMBL" id="MCQ1060416.1"/>
    </source>
</evidence>
<evidence type="ECO:0000259" key="1">
    <source>
        <dbReference type="Pfam" id="PF12323"/>
    </source>
</evidence>
<dbReference type="Proteomes" id="UP001524460">
    <property type="component" value="Unassembled WGS sequence"/>
</dbReference>
<evidence type="ECO:0000313" key="3">
    <source>
        <dbReference type="Proteomes" id="UP001524460"/>
    </source>
</evidence>
<dbReference type="Pfam" id="PF12323">
    <property type="entry name" value="HTH_OrfB_IS605"/>
    <property type="match status" value="1"/>
</dbReference>
<organism evidence="2 3">
    <name type="scientific">Photobacterium pectinilyticum</name>
    <dbReference type="NCBI Taxonomy" id="2906793"/>
    <lineage>
        <taxon>Bacteria</taxon>
        <taxon>Pseudomonadati</taxon>
        <taxon>Pseudomonadota</taxon>
        <taxon>Gammaproteobacteria</taxon>
        <taxon>Vibrionales</taxon>
        <taxon>Vibrionaceae</taxon>
        <taxon>Photobacterium</taxon>
    </lineage>
</organism>